<evidence type="ECO:0000256" key="1">
    <source>
        <dbReference type="SAM" id="SignalP"/>
    </source>
</evidence>
<evidence type="ECO:0000259" key="2">
    <source>
        <dbReference type="Pfam" id="PF05305"/>
    </source>
</evidence>
<feature type="domain" description="DUF732" evidence="2">
    <location>
        <begin position="43"/>
        <end position="115"/>
    </location>
</feature>
<dbReference type="Pfam" id="PF05305">
    <property type="entry name" value="DUF732"/>
    <property type="match status" value="1"/>
</dbReference>
<organism evidence="3 4">
    <name type="scientific">Amycolatopsis carbonis</name>
    <dbReference type="NCBI Taxonomy" id="715471"/>
    <lineage>
        <taxon>Bacteria</taxon>
        <taxon>Bacillati</taxon>
        <taxon>Actinomycetota</taxon>
        <taxon>Actinomycetes</taxon>
        <taxon>Pseudonocardiales</taxon>
        <taxon>Pseudonocardiaceae</taxon>
        <taxon>Amycolatopsis</taxon>
    </lineage>
</organism>
<feature type="chain" id="PRO_5040767719" evidence="1">
    <location>
        <begin position="26"/>
        <end position="115"/>
    </location>
</feature>
<dbReference type="EMBL" id="CP127294">
    <property type="protein sequence ID" value="WIX74895.1"/>
    <property type="molecule type" value="Genomic_DNA"/>
</dbReference>
<proteinExistence type="predicted"/>
<dbReference type="PROSITE" id="PS51257">
    <property type="entry name" value="PROKAR_LIPOPROTEIN"/>
    <property type="match status" value="1"/>
</dbReference>
<dbReference type="AlphaFoldDB" id="A0A9Y2I998"/>
<dbReference type="RefSeq" id="WP_285965672.1">
    <property type="nucleotide sequence ID" value="NZ_CP127294.1"/>
</dbReference>
<evidence type="ECO:0000313" key="3">
    <source>
        <dbReference type="EMBL" id="WIX74895.1"/>
    </source>
</evidence>
<sequence length="115" mass="11869">MRKFVLIPTALVLLAACGSPDPAPAPAPTPSPSPRSVAIGPRERAYLAALGSIDPGLVTNQARAVVHAHDLCADLARGTEHAAVLASATWYFIGADVSVDQAKAERIVATAQMLC</sequence>
<gene>
    <name evidence="3" type="ORF">QRX50_25315</name>
</gene>
<name>A0A9Y2I998_9PSEU</name>
<reference evidence="3 4" key="1">
    <citation type="submission" date="2023-06" db="EMBL/GenBank/DDBJ databases">
        <authorList>
            <person name="Oyuntsetseg B."/>
            <person name="Kim S.B."/>
        </authorList>
    </citation>
    <scope>NUCLEOTIDE SEQUENCE [LARGE SCALE GENOMIC DNA]</scope>
    <source>
        <strain evidence="3 4">2-15</strain>
    </source>
</reference>
<dbReference type="InterPro" id="IPR007969">
    <property type="entry name" value="DUF732"/>
</dbReference>
<protein>
    <submittedName>
        <fullName evidence="3">DUF732 domain-containing protein</fullName>
    </submittedName>
</protein>
<keyword evidence="1" id="KW-0732">Signal</keyword>
<dbReference type="KEGG" id="acab:QRX50_25315"/>
<dbReference type="Proteomes" id="UP001236014">
    <property type="component" value="Chromosome"/>
</dbReference>
<keyword evidence="4" id="KW-1185">Reference proteome</keyword>
<evidence type="ECO:0000313" key="4">
    <source>
        <dbReference type="Proteomes" id="UP001236014"/>
    </source>
</evidence>
<accession>A0A9Y2I998</accession>
<feature type="signal peptide" evidence="1">
    <location>
        <begin position="1"/>
        <end position="25"/>
    </location>
</feature>